<dbReference type="SUPFAM" id="SSF53300">
    <property type="entry name" value="vWA-like"/>
    <property type="match status" value="1"/>
</dbReference>
<dbReference type="Gene3D" id="3.40.50.410">
    <property type="entry name" value="von Willebrand factor, type A domain"/>
    <property type="match status" value="1"/>
</dbReference>
<evidence type="ECO:0000313" key="2">
    <source>
        <dbReference type="Proteomes" id="UP000475385"/>
    </source>
</evidence>
<proteinExistence type="predicted"/>
<gene>
    <name evidence="1" type="ORF">G3576_25115</name>
</gene>
<dbReference type="InterPro" id="IPR036465">
    <property type="entry name" value="vWFA_dom_sf"/>
</dbReference>
<evidence type="ECO:0000313" key="1">
    <source>
        <dbReference type="EMBL" id="NGM23318.1"/>
    </source>
</evidence>
<name>A0A6M1LS73_9PROT</name>
<sequence length="207" mass="21141">MDSVDIALCLAMDVSASVSFEEFALMAGGTAAAFRDASVLAAATGGPRRAAAVALLLWSGTGQQDLAIGWTRIADPAGAEALAEAIENAPRLPRPGATALGEGMAAGLATLARCPAEATRTVMDVSGDGRHNQGRDPAPVRDLAVAAGITINGLAILNEEPDLLDHYEAEVIGGPGAFAMECADYIDFADAILRKLRRELGGGSLVV</sequence>
<reference evidence="1 2" key="1">
    <citation type="submission" date="2020-02" db="EMBL/GenBank/DDBJ databases">
        <authorList>
            <person name="Kim H.M."/>
            <person name="Jeon C.O."/>
        </authorList>
    </citation>
    <scope>NUCLEOTIDE SEQUENCE [LARGE SCALE GENOMIC DNA]</scope>
    <source>
        <strain evidence="1 2">PeD5</strain>
    </source>
</reference>
<comment type="caution">
    <text evidence="1">The sequence shown here is derived from an EMBL/GenBank/DDBJ whole genome shotgun (WGS) entry which is preliminary data.</text>
</comment>
<dbReference type="EMBL" id="JAAIKB010000014">
    <property type="protein sequence ID" value="NGM23318.1"/>
    <property type="molecule type" value="Genomic_DNA"/>
</dbReference>
<accession>A0A6M1LS73</accession>
<keyword evidence="2" id="KW-1185">Reference proteome</keyword>
<dbReference type="InterPro" id="IPR010607">
    <property type="entry name" value="DUF1194"/>
</dbReference>
<dbReference type="RefSeq" id="WP_164697236.1">
    <property type="nucleotide sequence ID" value="NZ_JAAIKB010000014.1"/>
</dbReference>
<dbReference type="Pfam" id="PF06707">
    <property type="entry name" value="DUF1194"/>
    <property type="match status" value="1"/>
</dbReference>
<dbReference type="AlphaFoldDB" id="A0A6M1LS73"/>
<organism evidence="1 2">
    <name type="scientific">Falsiroseomonas algicola</name>
    <dbReference type="NCBI Taxonomy" id="2716930"/>
    <lineage>
        <taxon>Bacteria</taxon>
        <taxon>Pseudomonadati</taxon>
        <taxon>Pseudomonadota</taxon>
        <taxon>Alphaproteobacteria</taxon>
        <taxon>Acetobacterales</taxon>
        <taxon>Roseomonadaceae</taxon>
        <taxon>Falsiroseomonas</taxon>
    </lineage>
</organism>
<dbReference type="Proteomes" id="UP000475385">
    <property type="component" value="Unassembled WGS sequence"/>
</dbReference>
<reference evidence="1 2" key="2">
    <citation type="submission" date="2020-03" db="EMBL/GenBank/DDBJ databases">
        <title>Roseomonas stagni sp. nov., isolated from pond water in Japan.</title>
        <authorList>
            <person name="Furuhata K."/>
            <person name="Miyamoto H."/>
            <person name="Goto K."/>
        </authorList>
    </citation>
    <scope>NUCLEOTIDE SEQUENCE [LARGE SCALE GENOMIC DNA]</scope>
    <source>
        <strain evidence="1 2">PeD5</strain>
    </source>
</reference>
<protein>
    <submittedName>
        <fullName evidence="1">DUF1194 domain-containing protein</fullName>
    </submittedName>
</protein>